<evidence type="ECO:0000313" key="1">
    <source>
        <dbReference type="EMBL" id="GAA0750830.1"/>
    </source>
</evidence>
<reference evidence="1 2" key="1">
    <citation type="journal article" date="2019" name="Int. J. Syst. Evol. Microbiol.">
        <title>The Global Catalogue of Microorganisms (GCM) 10K type strain sequencing project: providing services to taxonomists for standard genome sequencing and annotation.</title>
        <authorList>
            <consortium name="The Broad Institute Genomics Platform"/>
            <consortium name="The Broad Institute Genome Sequencing Center for Infectious Disease"/>
            <person name="Wu L."/>
            <person name="Ma J."/>
        </authorList>
    </citation>
    <scope>NUCLEOTIDE SEQUENCE [LARGE SCALE GENOMIC DNA]</scope>
    <source>
        <strain evidence="1 2">JCM 15503</strain>
    </source>
</reference>
<evidence type="ECO:0000313" key="2">
    <source>
        <dbReference type="Proteomes" id="UP001500279"/>
    </source>
</evidence>
<dbReference type="Gene3D" id="2.30.110.40">
    <property type="entry name" value="Phage tail tube protein"/>
    <property type="match status" value="1"/>
</dbReference>
<sequence length="166" mass="17868">MANDVFRAIDAVLVLGVEDTSTPEGQAADAMVSQYDLSNVVGRLTNVAISVTSDVQPFYEIGSRYPTHLRPGVVRVTGTAERAHVNGALVRLMLGEGATSPPSGPSFVQPSFNLISTLRDPNHPTQSTKVTLFGVKFDSWAYAIPSDSFVMESVGFQAMRVAYEET</sequence>
<accession>A0ABN1K003</accession>
<evidence type="ECO:0008006" key="3">
    <source>
        <dbReference type="Google" id="ProtNLM"/>
    </source>
</evidence>
<dbReference type="Proteomes" id="UP001500279">
    <property type="component" value="Unassembled WGS sequence"/>
</dbReference>
<protein>
    <recommendedName>
        <fullName evidence="3">Phage tail protein</fullName>
    </recommendedName>
</protein>
<dbReference type="InterPro" id="IPR038628">
    <property type="entry name" value="XkdM-like_sf"/>
</dbReference>
<proteinExistence type="predicted"/>
<comment type="caution">
    <text evidence="1">The sequence shown here is derived from an EMBL/GenBank/DDBJ whole genome shotgun (WGS) entry which is preliminary data.</text>
</comment>
<gene>
    <name evidence="1" type="ORF">GCM10009107_23010</name>
</gene>
<keyword evidence="2" id="KW-1185">Reference proteome</keyword>
<dbReference type="RefSeq" id="WP_141288010.1">
    <property type="nucleotide sequence ID" value="NZ_BAAAEW010000013.1"/>
</dbReference>
<name>A0ABN1K003_9BURK</name>
<dbReference type="EMBL" id="BAAAEW010000013">
    <property type="protein sequence ID" value="GAA0750830.1"/>
    <property type="molecule type" value="Genomic_DNA"/>
</dbReference>
<organism evidence="1 2">
    <name type="scientific">Ideonella azotifigens</name>
    <dbReference type="NCBI Taxonomy" id="513160"/>
    <lineage>
        <taxon>Bacteria</taxon>
        <taxon>Pseudomonadati</taxon>
        <taxon>Pseudomonadota</taxon>
        <taxon>Betaproteobacteria</taxon>
        <taxon>Burkholderiales</taxon>
        <taxon>Sphaerotilaceae</taxon>
        <taxon>Ideonella</taxon>
    </lineage>
</organism>